<evidence type="ECO:0000259" key="1">
    <source>
        <dbReference type="Pfam" id="PF03235"/>
    </source>
</evidence>
<feature type="domain" description="GmrSD restriction endonucleases N-terminal" evidence="1">
    <location>
        <begin position="13"/>
        <end position="196"/>
    </location>
</feature>
<dbReference type="CDD" id="cd16387">
    <property type="entry name" value="ParB_N_Srx"/>
    <property type="match status" value="1"/>
</dbReference>
<comment type="caution">
    <text evidence="2">The sequence shown here is derived from an EMBL/GenBank/DDBJ whole genome shotgun (WGS) entry which is preliminary data.</text>
</comment>
<proteinExistence type="predicted"/>
<dbReference type="InterPro" id="IPR036086">
    <property type="entry name" value="ParB/Sulfiredoxin_sf"/>
</dbReference>
<accession>A0ABV9KTM3</accession>
<dbReference type="EMBL" id="JBHSGN010000036">
    <property type="protein sequence ID" value="MFC4672916.1"/>
    <property type="molecule type" value="Genomic_DNA"/>
</dbReference>
<dbReference type="Proteomes" id="UP001596023">
    <property type="component" value="Unassembled WGS sequence"/>
</dbReference>
<dbReference type="InterPro" id="IPR004919">
    <property type="entry name" value="GmrSD_N"/>
</dbReference>
<dbReference type="SUPFAM" id="SSF110849">
    <property type="entry name" value="ParB/Sulfiredoxin"/>
    <property type="match status" value="1"/>
</dbReference>
<reference evidence="3" key="1">
    <citation type="journal article" date="2019" name="Int. J. Syst. Evol. Microbiol.">
        <title>The Global Catalogue of Microorganisms (GCM) 10K type strain sequencing project: providing services to taxonomists for standard genome sequencing and annotation.</title>
        <authorList>
            <consortium name="The Broad Institute Genomics Platform"/>
            <consortium name="The Broad Institute Genome Sequencing Center for Infectious Disease"/>
            <person name="Wu L."/>
            <person name="Ma J."/>
        </authorList>
    </citation>
    <scope>NUCLEOTIDE SEQUENCE [LARGE SCALE GENOMIC DNA]</scope>
    <source>
        <strain evidence="3">CCUG 66188</strain>
    </source>
</reference>
<name>A0ABV9KTM3_9BACT</name>
<dbReference type="PANTHER" id="PTHR35149">
    <property type="entry name" value="SLL5132 PROTEIN"/>
    <property type="match status" value="1"/>
</dbReference>
<evidence type="ECO:0000313" key="3">
    <source>
        <dbReference type="Proteomes" id="UP001596023"/>
    </source>
</evidence>
<dbReference type="RefSeq" id="WP_379994139.1">
    <property type="nucleotide sequence ID" value="NZ_JBHSGN010000036.1"/>
</dbReference>
<keyword evidence="3" id="KW-1185">Reference proteome</keyword>
<dbReference type="Pfam" id="PF03235">
    <property type="entry name" value="GmrSD_N"/>
    <property type="match status" value="1"/>
</dbReference>
<organism evidence="2 3">
    <name type="scientific">Dysgonomonas termitidis</name>
    <dbReference type="NCBI Taxonomy" id="1516126"/>
    <lineage>
        <taxon>Bacteria</taxon>
        <taxon>Pseudomonadati</taxon>
        <taxon>Bacteroidota</taxon>
        <taxon>Bacteroidia</taxon>
        <taxon>Bacteroidales</taxon>
        <taxon>Dysgonomonadaceae</taxon>
        <taxon>Dysgonomonas</taxon>
    </lineage>
</organism>
<evidence type="ECO:0000313" key="2">
    <source>
        <dbReference type="EMBL" id="MFC4672916.1"/>
    </source>
</evidence>
<protein>
    <submittedName>
        <fullName evidence="2">DUF262 domain-containing protein</fullName>
    </submittedName>
</protein>
<gene>
    <name evidence="2" type="ORF">ACFO6W_04340</name>
</gene>
<dbReference type="Gene3D" id="3.90.1530.30">
    <property type="match status" value="1"/>
</dbReference>
<sequence length="565" mass="67005">MNNRGVKLEPKLVGDISGDFFIPSYQRGYRWDKEQVEKLLDDILENGSNNYCLQPIVVKNNNNVYELIDGQQRLTTLFLILNFIKYEGYKPRINVNFSLDYETRPDSKGYLENVNKNLAEKNIDFYHIYGAYKAIRDWFIKQKNDSEAVDDIYQYLCKFVKVIWYETNENDSTDLFTRLNIGKIPLTNAELVRALFLSRDNNSDVTEEKQIEIATSWDIIEKELHNEEFWGFLTNKKASKYNTRIELLFEMIADKHEHEKEKYYTFYFFSNKISMDKTPISDLWKEIQNYYLRLKEWFENRDIYHKVGYLVATGVHIQTLIKKAEGNKKSVFLARLDEEIRQRISISTENLWELSYENNSDKEKIENILLLFNVETLRLLKISQEKYSFNAHKSKQWSLEHIHAQNSQGLNKKEDQQKWLRLHLESLRIIAQTDTSSTVRDLIEKIEAKYENIDRIIFDEIFTEVTSVLSEKNDKKDYLHSLSNMALLSFENNAALNNSTFDVKRNKILDMDNAGQYIPICTKRVFLKYYTKSQDYQLHFWGETDRKAYMDAMAGEKGILSNYLM</sequence>
<dbReference type="PANTHER" id="PTHR35149:SF2">
    <property type="entry name" value="DUF262 DOMAIN-CONTAINING PROTEIN"/>
    <property type="match status" value="1"/>
</dbReference>